<evidence type="ECO:0000313" key="2">
    <source>
        <dbReference type="Proteomes" id="UP001362999"/>
    </source>
</evidence>
<comment type="caution">
    <text evidence="1">The sequence shown here is derived from an EMBL/GenBank/DDBJ whole genome shotgun (WGS) entry which is preliminary data.</text>
</comment>
<dbReference type="AlphaFoldDB" id="A0AAW0CMU5"/>
<name>A0AAW0CMU5_9AGAR</name>
<protein>
    <submittedName>
        <fullName evidence="1">Uncharacterized protein</fullName>
    </submittedName>
</protein>
<gene>
    <name evidence="1" type="ORF">R3P38DRAFT_3181084</name>
</gene>
<evidence type="ECO:0000313" key="1">
    <source>
        <dbReference type="EMBL" id="KAK7039369.1"/>
    </source>
</evidence>
<proteinExistence type="predicted"/>
<organism evidence="1 2">
    <name type="scientific">Favolaschia claudopus</name>
    <dbReference type="NCBI Taxonomy" id="2862362"/>
    <lineage>
        <taxon>Eukaryota</taxon>
        <taxon>Fungi</taxon>
        <taxon>Dikarya</taxon>
        <taxon>Basidiomycota</taxon>
        <taxon>Agaricomycotina</taxon>
        <taxon>Agaricomycetes</taxon>
        <taxon>Agaricomycetidae</taxon>
        <taxon>Agaricales</taxon>
        <taxon>Marasmiineae</taxon>
        <taxon>Mycenaceae</taxon>
        <taxon>Favolaschia</taxon>
    </lineage>
</organism>
<accession>A0AAW0CMU5</accession>
<sequence>MTPSSGGRASTEDYGKRCALNSPLQDVSAKWLSPSTSDLQRISEFDATSFEVTLTYRYPQILVGWVLPHPDPETKSFNWSVCTVTGFLVGLGSGRCAHAPGGDADCDDSVFGRPEPLPRLRETLRAEQPIA</sequence>
<keyword evidence="2" id="KW-1185">Reference proteome</keyword>
<dbReference type="EMBL" id="JAWWNJ010000016">
    <property type="protein sequence ID" value="KAK7039369.1"/>
    <property type="molecule type" value="Genomic_DNA"/>
</dbReference>
<dbReference type="Proteomes" id="UP001362999">
    <property type="component" value="Unassembled WGS sequence"/>
</dbReference>
<reference evidence="1 2" key="1">
    <citation type="journal article" date="2024" name="J Genomics">
        <title>Draft genome sequencing and assembly of Favolaschia claudopus CIRM-BRFM 2984 isolated from oak limbs.</title>
        <authorList>
            <person name="Navarro D."/>
            <person name="Drula E."/>
            <person name="Chaduli D."/>
            <person name="Cazenave R."/>
            <person name="Ahrendt S."/>
            <person name="Wang J."/>
            <person name="Lipzen A."/>
            <person name="Daum C."/>
            <person name="Barry K."/>
            <person name="Grigoriev I.V."/>
            <person name="Favel A."/>
            <person name="Rosso M.N."/>
            <person name="Martin F."/>
        </authorList>
    </citation>
    <scope>NUCLEOTIDE SEQUENCE [LARGE SCALE GENOMIC DNA]</scope>
    <source>
        <strain evidence="1 2">CIRM-BRFM 2984</strain>
    </source>
</reference>